<dbReference type="OrthoDB" id="185373at2759"/>
<dbReference type="InterPro" id="IPR011990">
    <property type="entry name" value="TPR-like_helical_dom_sf"/>
</dbReference>
<evidence type="ECO:0000256" key="2">
    <source>
        <dbReference type="PROSITE-ProRule" id="PRU00708"/>
    </source>
</evidence>
<dbReference type="EMBL" id="CP097510">
    <property type="protein sequence ID" value="URE41390.1"/>
    <property type="molecule type" value="Genomic_DNA"/>
</dbReference>
<evidence type="ECO:0000313" key="4">
    <source>
        <dbReference type="EMBL" id="URE41390.1"/>
    </source>
</evidence>
<dbReference type="AlphaFoldDB" id="A0A9E7L821"/>
<dbReference type="NCBIfam" id="TIGR00756">
    <property type="entry name" value="PPR"/>
    <property type="match status" value="3"/>
</dbReference>
<name>A0A9E7L821_9LILI</name>
<dbReference type="InterPro" id="IPR052308">
    <property type="entry name" value="PPR_domain-containing"/>
</dbReference>
<dbReference type="Pfam" id="PF01535">
    <property type="entry name" value="PPR"/>
    <property type="match status" value="3"/>
</dbReference>
<dbReference type="PANTHER" id="PTHR47937">
    <property type="entry name" value="PLASTID TRANSCRIPTIONALLY ACTIVE CHROMOSOME 2-LIKE PROTEIN"/>
    <property type="match status" value="1"/>
</dbReference>
<evidence type="ECO:0000256" key="3">
    <source>
        <dbReference type="SAM" id="MobiDB-lite"/>
    </source>
</evidence>
<feature type="repeat" description="PPR" evidence="2">
    <location>
        <begin position="10"/>
        <end position="40"/>
    </location>
</feature>
<dbReference type="InterPro" id="IPR002885">
    <property type="entry name" value="PPR_rpt"/>
</dbReference>
<evidence type="ECO:0000313" key="5">
    <source>
        <dbReference type="Proteomes" id="UP001055439"/>
    </source>
</evidence>
<dbReference type="SUPFAM" id="SSF48452">
    <property type="entry name" value="TPR-like"/>
    <property type="match status" value="1"/>
</dbReference>
<dbReference type="PROSITE" id="PS51375">
    <property type="entry name" value="PPR"/>
    <property type="match status" value="3"/>
</dbReference>
<feature type="repeat" description="PPR" evidence="2">
    <location>
        <begin position="85"/>
        <end position="119"/>
    </location>
</feature>
<evidence type="ECO:0000256" key="1">
    <source>
        <dbReference type="ARBA" id="ARBA00022737"/>
    </source>
</evidence>
<organism evidence="4 5">
    <name type="scientific">Musa troglodytarum</name>
    <name type="common">fe'i banana</name>
    <dbReference type="NCBI Taxonomy" id="320322"/>
    <lineage>
        <taxon>Eukaryota</taxon>
        <taxon>Viridiplantae</taxon>
        <taxon>Streptophyta</taxon>
        <taxon>Embryophyta</taxon>
        <taxon>Tracheophyta</taxon>
        <taxon>Spermatophyta</taxon>
        <taxon>Magnoliopsida</taxon>
        <taxon>Liliopsida</taxon>
        <taxon>Zingiberales</taxon>
        <taxon>Musaceae</taxon>
        <taxon>Musa</taxon>
    </lineage>
</organism>
<dbReference type="PANTHER" id="PTHR47937:SF5">
    <property type="entry name" value="PENTATRICOPEPTIDE REPEAT-CONTAINING PROTEIN"/>
    <property type="match status" value="1"/>
</dbReference>
<accession>A0A9E7L821</accession>
<reference evidence="4" key="1">
    <citation type="submission" date="2022-05" db="EMBL/GenBank/DDBJ databases">
        <title>The Musa troglodytarum L. genome provides insights into the mechanism of non-climacteric behaviour and enrichment of carotenoids.</title>
        <authorList>
            <person name="Wang J."/>
        </authorList>
    </citation>
    <scope>NUCLEOTIDE SEQUENCE</scope>
    <source>
        <tissue evidence="4">Leaf</tissue>
    </source>
</reference>
<dbReference type="Gene3D" id="1.25.40.10">
    <property type="entry name" value="Tetratricopeptide repeat domain"/>
    <property type="match status" value="2"/>
</dbReference>
<proteinExistence type="predicted"/>
<feature type="repeat" description="PPR" evidence="2">
    <location>
        <begin position="126"/>
        <end position="160"/>
    </location>
</feature>
<protein>
    <submittedName>
        <fullName evidence="4">Pentatricopeptide repeat-containing protein</fullName>
    </submittedName>
</protein>
<dbReference type="Proteomes" id="UP001055439">
    <property type="component" value="Chromosome 8"/>
</dbReference>
<keyword evidence="1" id="KW-0677">Repeat</keyword>
<keyword evidence="5" id="KW-1185">Reference proteome</keyword>
<gene>
    <name evidence="4" type="ORF">MUK42_06067</name>
</gene>
<feature type="region of interest" description="Disordered" evidence="3">
    <location>
        <begin position="230"/>
        <end position="260"/>
    </location>
</feature>
<sequence length="260" mass="29105">MLAKAFVPPDPVVYNHLMWGFVKKGDPDKIVSLYEELLEKLGGEIILDGIVYGNLMKGYFAKGMEKDAMETYHDILGEGSKVRFGAVSYNQVLDALGRNGKLEEAIELFDRMLKEHDPPRSITVNLGTSFNVMADAYCLAGRFQDAITVFGRMGEQKCTPDALSYNNLIEQLGSNKLVAEADELYKEMDDGVTLSQEMKELVEEALRREGRDEEMGKLYEDVSREKAERLAREAEEKARAEALATEEEGSRGEGSCYCQS</sequence>
<dbReference type="Pfam" id="PF13812">
    <property type="entry name" value="PPR_3"/>
    <property type="match status" value="1"/>
</dbReference>
<feature type="compositionally biased region" description="Basic and acidic residues" evidence="3">
    <location>
        <begin position="230"/>
        <end position="240"/>
    </location>
</feature>